<keyword evidence="4" id="KW-1185">Reference proteome</keyword>
<feature type="coiled-coil region" evidence="1">
    <location>
        <begin position="508"/>
        <end position="570"/>
    </location>
</feature>
<feature type="region of interest" description="Disordered" evidence="2">
    <location>
        <begin position="151"/>
        <end position="181"/>
    </location>
</feature>
<organism evidence="3 4">
    <name type="scientific">Dorcoceras hygrometricum</name>
    <dbReference type="NCBI Taxonomy" id="472368"/>
    <lineage>
        <taxon>Eukaryota</taxon>
        <taxon>Viridiplantae</taxon>
        <taxon>Streptophyta</taxon>
        <taxon>Embryophyta</taxon>
        <taxon>Tracheophyta</taxon>
        <taxon>Spermatophyta</taxon>
        <taxon>Magnoliopsida</taxon>
        <taxon>eudicotyledons</taxon>
        <taxon>Gunneridae</taxon>
        <taxon>Pentapetalae</taxon>
        <taxon>asterids</taxon>
        <taxon>lamiids</taxon>
        <taxon>Lamiales</taxon>
        <taxon>Gesneriaceae</taxon>
        <taxon>Didymocarpoideae</taxon>
        <taxon>Trichosporeae</taxon>
        <taxon>Loxocarpinae</taxon>
        <taxon>Dorcoceras</taxon>
    </lineage>
</organism>
<dbReference type="OrthoDB" id="649641at2759"/>
<evidence type="ECO:0000256" key="1">
    <source>
        <dbReference type="SAM" id="Coils"/>
    </source>
</evidence>
<dbReference type="Proteomes" id="UP000250235">
    <property type="component" value="Unassembled WGS sequence"/>
</dbReference>
<feature type="region of interest" description="Disordered" evidence="2">
    <location>
        <begin position="1"/>
        <end position="78"/>
    </location>
</feature>
<dbReference type="PANTHER" id="PTHR43939:SF50">
    <property type="entry name" value="NUCLEOPORIN"/>
    <property type="match status" value="1"/>
</dbReference>
<feature type="coiled-coil region" evidence="1">
    <location>
        <begin position="2297"/>
        <end position="2467"/>
    </location>
</feature>
<proteinExistence type="predicted"/>
<feature type="coiled-coil region" evidence="1">
    <location>
        <begin position="1520"/>
        <end position="1564"/>
    </location>
</feature>
<dbReference type="Gene3D" id="1.10.287.2610">
    <property type="match status" value="1"/>
</dbReference>
<keyword evidence="1" id="KW-0175">Coiled coil</keyword>
<reference evidence="3 4" key="1">
    <citation type="journal article" date="2015" name="Proc. Natl. Acad. Sci. U.S.A.">
        <title>The resurrection genome of Boea hygrometrica: A blueprint for survival of dehydration.</title>
        <authorList>
            <person name="Xiao L."/>
            <person name="Yang G."/>
            <person name="Zhang L."/>
            <person name="Yang X."/>
            <person name="Zhao S."/>
            <person name="Ji Z."/>
            <person name="Zhou Q."/>
            <person name="Hu M."/>
            <person name="Wang Y."/>
            <person name="Chen M."/>
            <person name="Xu Y."/>
            <person name="Jin H."/>
            <person name="Xiao X."/>
            <person name="Hu G."/>
            <person name="Bao F."/>
            <person name="Hu Y."/>
            <person name="Wan P."/>
            <person name="Li L."/>
            <person name="Deng X."/>
            <person name="Kuang T."/>
            <person name="Xiang C."/>
            <person name="Zhu J.K."/>
            <person name="Oliver M.J."/>
            <person name="He Y."/>
        </authorList>
    </citation>
    <scope>NUCLEOTIDE SEQUENCE [LARGE SCALE GENOMIC DNA]</scope>
    <source>
        <strain evidence="4">cv. XS01</strain>
    </source>
</reference>
<feature type="coiled-coil region" evidence="1">
    <location>
        <begin position="1775"/>
        <end position="1879"/>
    </location>
</feature>
<name>A0A2Z7ANC5_9LAMI</name>
<feature type="coiled-coil region" evidence="1">
    <location>
        <begin position="1124"/>
        <end position="1151"/>
    </location>
</feature>
<feature type="coiled-coil region" evidence="1">
    <location>
        <begin position="1950"/>
        <end position="2019"/>
    </location>
</feature>
<dbReference type="EMBL" id="KV015575">
    <property type="protein sequence ID" value="KZV20729.1"/>
    <property type="molecule type" value="Genomic_DNA"/>
</dbReference>
<feature type="coiled-coil region" evidence="1">
    <location>
        <begin position="1594"/>
        <end position="1691"/>
    </location>
</feature>
<dbReference type="SUPFAM" id="SSF57997">
    <property type="entry name" value="Tropomyosin"/>
    <property type="match status" value="3"/>
</dbReference>
<evidence type="ECO:0000313" key="3">
    <source>
        <dbReference type="EMBL" id="KZV20729.1"/>
    </source>
</evidence>
<evidence type="ECO:0000256" key="2">
    <source>
        <dbReference type="SAM" id="MobiDB-lite"/>
    </source>
</evidence>
<feature type="coiled-coil region" evidence="1">
    <location>
        <begin position="634"/>
        <end position="724"/>
    </location>
</feature>
<feature type="coiled-coil region" evidence="1">
    <location>
        <begin position="1330"/>
        <end position="1430"/>
    </location>
</feature>
<feature type="coiled-coil region" evidence="1">
    <location>
        <begin position="760"/>
        <end position="787"/>
    </location>
</feature>
<evidence type="ECO:0000313" key="4">
    <source>
        <dbReference type="Proteomes" id="UP000250235"/>
    </source>
</evidence>
<accession>A0A2Z7ANC5</accession>
<feature type="region of interest" description="Disordered" evidence="2">
    <location>
        <begin position="895"/>
        <end position="914"/>
    </location>
</feature>
<dbReference type="PANTHER" id="PTHR43939">
    <property type="entry name" value="COILED-COIL DOMAIN-CONTAINING PROTEIN 158"/>
    <property type="match status" value="1"/>
</dbReference>
<sequence>MDKNKSRTDLLAAGRKKLEKFRQKKDNKGSNSKSVSKATEAGRSAHDASVDAASEVAVTPQNLSDVEKSNHDTQVNSALSDSDVRWNLVGNDNISSTDELSGKAIIIDEASPAMTSEMQSEDSVNKTRFNQSAVDGCDIDSEILQTGRSSSVAPEDANNHVSHNPNVFPPREHSPDSGIPIPADFTSQLERPKAEEQEVVCSSENQIDGGMAVQIERHNDISPNECAQDAEKAAPLIEPDIISLAVATNNNAKEAQQGDDRSVGSHHLIESEIVSALRAEVSSLVGEDVKSGLLDEKEKETLDVSGVYGGDQVIQVNPEVIEERCLDSQSNGTEREMFEVSYVYGCGQGAQVNPEVTEERSVDSKNYGTAISRGCTLVDLPSGLDGGLIKLSQLAEILQMLDKDDFKFLFMSISPEKLRHASNIAVQDPAVHDTVERLKQELYVASFVRDAFHLQLSEHQKLIDQDFLSNALLTEIQGKNEILEEGIVRCRDELLNVASERKEPQKTLQFSNTEVEAVSDKANELQDKLEMAQRDMSSLSTELVDCRNLIASLQAETDSYKKQIEMMHKETKKLLGDRENILLEKNNIMGQLAECKASLGSLQSENVKLAENVAMLGDGTRQLYEEKDYLMYEKNTLLADLKEQKRTLESLEAENKNSHEILRSLSEERKKLEEERELLVLQNANLLKELTKCNDLLPILQAEISNLQGNLTSATEVKNKYEEERESILSQYEKQWHEFMEIKVLEAGLKSQCSKVMDDLKKARVETNNLTKENENLKANIEFHKSNTRDFGQERGFEEVANDNIGTEVLTIKKFGPVCHLDKSSMEHMKLNFYDDSYRFMALKKRLEDAGDVLRDIEKAIEDMQLHAASLSRSNDKIVAPGVSRLIQAFESKNQIDDQSVEPSSPEDQETGDPYRMTKNVVQTLGALIKELILDAKNATEVFVGVRKSKLHAVTNLMSNYDYLRIHTDLVEEAVVEHMVVCEVMREHAFHAVAKESDLLIQCGVLQKQELIFKSENSQLWEKLNDFQTKTSELQNKLDAFYRDSEDIADSISHEIKIYQTELVDRGTILEDEWKSVIAQVLLAVGELDSTIKTFDSASVDGANSELNVVSHISTSALGAIKVIKDLNQQLEAADKDRQAASSAYDDLLEKWSNLQGKYEMAVVALHRLYSDLSVLVSGEIEENVKDDKSLDILHPDVFSVLLDQLKRSCAERLQLESANQQLYSELMSCASVIDVLEKKYDKLNTLIELFEDIEQSVVPEGTKNYADEPIARLEGMICLLVQKYKEAEQSLSLSSSLEVQLICVQGQVENLNFALVQYENENLIFKQSLKSAEDHIVALNSKVQEMIAELEQSEHRVSSLREKLGIAVTKGKGLIFQRDSLKQSLAETSKELDKCSQELITKDTILHDLETKLKVYSEAGERMEALESELSYIRNSSTALRESFLLKDSVLQRIEEVLEDLELPEHFHARDIIEKIDWLAKSVTGNAAHLGEWDQRSSMGGGSYSDTAFVGADGLKDEMQLTLNSSDDLRRRYEELQSKFYDLAEQNEMLEQSLMQRNKLLQQWEEVFDRIDMPSQIRSMDTEDKIQWFERVLTEAQSRCNSLQQKIDDLESHCGSLTANMQDSDRRISELDAAFQQACREKEILSRDLELLSQEYTELSKKTFDFEIRNVNLQNEVSMLQDQKLLMEKEIHHFESVMSRMQDLVKDALWDSNSEDLTDGQEEIKSFEELLSKLVQKYLIMLSGNPVKSENIDVHVTEKGEMFRISSNPDDQEVAILSKKLDDLMGELDCLKDEKDRYVLKNESLLRDVEELQSNKNDLRELLNQEEHKSASLREKLNVAVRKGKSLVQQRDSMKQVIEELNTEVRHLKSETNQYENTISEYGARLNELPTLLERVRIVESENSLLMGRLAETESCLQVKEDTLSHVLDALCDVDIGLTIDSLNPIEKIKEIETNFHDMRTSLNFAEQESRKSKRAAELLLAELNEVQERSDILQEELEKVADELSKISKEKESAQGAKYEALARVEKLSSLLQEKDRRLSEVMVLNSGVDQVREDLFAFENVLGDVLSKDRKVLHDAANIMKYVFESGSAFDLSAEFPLGTTDGKVSYESENKSFLTEIGSLNEQLHKHSLMLHEEICYLSEVTRNIQREFVSQKELTVSISRDVTQLESKAKESESEVQTLHGNVSLLYDACVGAIFEIEKWKDLVDGKFLASVGAERNLKSQSFVGEYHITNVIPLYTTEGIRSICDKLLSAVRDCTSMQTELNEVGQREMKNTIVNLQKELQERDIQREKICKELVHQIKEAETNAKNYLQDLQQATAQLYDLQRQVDAKEDECRVLEQRLEKLQDQESNYSDLQKKLNSLTNTLAAKEQEVEALIQALDEEESQMEDLVNKIRDLENELKVKNQGLESLEASRTKTLKKLSVTVSKFDELHSLSENLLSEVENLQSQLQERDGEISFLRQEVTRCTNDALNVTHMSKKNSDEIHDSLTWLDMLISPEKSHDGASDDNKSYQVDEYKEVLRKKIMALILELENLRLMVKNSDILLQEERSKVDELAQNQLYLEHSLRDKESVIAMLQGAGGSVKPTSSTSEIVEVESITNKRASPRTIAPQVRSLRKTNNDQVAISIDMDHSDDRLQLDDDDDKAHGFKSLTTSKIVPRFTRPVSDMIDGLWSSIQGRPGGRR</sequence>
<gene>
    <name evidence="3" type="ORF">F511_26575</name>
</gene>
<protein>
    <submittedName>
        <fullName evidence="3">Nuclear mitotic apparatus protein 1</fullName>
    </submittedName>
</protein>